<dbReference type="Pfam" id="PF01839">
    <property type="entry name" value="FG-GAP"/>
    <property type="match status" value="2"/>
</dbReference>
<dbReference type="EMBL" id="JAQQBR010000001">
    <property type="protein sequence ID" value="KAK0182078.1"/>
    <property type="molecule type" value="Genomic_DNA"/>
</dbReference>
<keyword evidence="3 13" id="KW-0812">Transmembrane</keyword>
<keyword evidence="4" id="KW-0732">Signal</keyword>
<comment type="similarity">
    <text evidence="2 13">Belongs to the integrin alpha chain family.</text>
</comment>
<dbReference type="GO" id="GO:0005178">
    <property type="term" value="F:integrin binding"/>
    <property type="evidence" value="ECO:0007669"/>
    <property type="project" value="TreeGrafter"/>
</dbReference>
<evidence type="ECO:0000256" key="5">
    <source>
        <dbReference type="ARBA" id="ARBA00022737"/>
    </source>
</evidence>
<feature type="repeat" description="FG-GAP" evidence="12">
    <location>
        <begin position="364"/>
        <end position="421"/>
    </location>
</feature>
<dbReference type="InterPro" id="IPR013517">
    <property type="entry name" value="FG-GAP"/>
</dbReference>
<evidence type="ECO:0000313" key="16">
    <source>
        <dbReference type="Proteomes" id="UP001168972"/>
    </source>
</evidence>
<proteinExistence type="inferred from homology"/>
<dbReference type="Proteomes" id="UP001168972">
    <property type="component" value="Unassembled WGS sequence"/>
</dbReference>
<evidence type="ECO:0000256" key="9">
    <source>
        <dbReference type="ARBA" id="ARBA00023136"/>
    </source>
</evidence>
<evidence type="ECO:0000256" key="3">
    <source>
        <dbReference type="ARBA" id="ARBA00022692"/>
    </source>
</evidence>
<keyword evidence="9 13" id="KW-0472">Membrane</keyword>
<evidence type="ECO:0000256" key="6">
    <source>
        <dbReference type="ARBA" id="ARBA00022889"/>
    </source>
</evidence>
<dbReference type="PANTHER" id="PTHR23220">
    <property type="entry name" value="INTEGRIN ALPHA"/>
    <property type="match status" value="1"/>
</dbReference>
<dbReference type="GO" id="GO:0008305">
    <property type="term" value="C:integrin complex"/>
    <property type="evidence" value="ECO:0007669"/>
    <property type="project" value="InterPro"/>
</dbReference>
<dbReference type="InterPro" id="IPR013519">
    <property type="entry name" value="Int_alpha_beta-p"/>
</dbReference>
<dbReference type="Gene3D" id="1.20.5.930">
    <property type="entry name" value="Bicelle-embedded integrin alpha(iib) transmembrane segment"/>
    <property type="match status" value="1"/>
</dbReference>
<keyword evidence="16" id="KW-1185">Reference proteome</keyword>
<protein>
    <recommendedName>
        <fullName evidence="14">Integrin alpha second immunoglobulin-like domain-containing protein</fullName>
    </recommendedName>
</protein>
<evidence type="ECO:0000256" key="11">
    <source>
        <dbReference type="ARBA" id="ARBA00023180"/>
    </source>
</evidence>
<dbReference type="PRINTS" id="PR01185">
    <property type="entry name" value="INTEGRINA"/>
</dbReference>
<dbReference type="InterPro" id="IPR032695">
    <property type="entry name" value="Integrin_dom_sf"/>
</dbReference>
<keyword evidence="7 13" id="KW-1133">Transmembrane helix</keyword>
<name>A0AA39L1S5_MICHY</name>
<accession>A0AA39L1S5</accession>
<keyword evidence="11" id="KW-0325">Glycoprotein</keyword>
<keyword evidence="8 13" id="KW-0401">Integrin</keyword>
<evidence type="ECO:0000256" key="10">
    <source>
        <dbReference type="ARBA" id="ARBA00023170"/>
    </source>
</evidence>
<reference evidence="15" key="2">
    <citation type="submission" date="2023-03" db="EMBL/GenBank/DDBJ databases">
        <authorList>
            <person name="Inwood S.N."/>
            <person name="Skelly J.G."/>
            <person name="Guhlin J."/>
            <person name="Harrop T.W.R."/>
            <person name="Goldson S.G."/>
            <person name="Dearden P.K."/>
        </authorList>
    </citation>
    <scope>NUCLEOTIDE SEQUENCE</scope>
    <source>
        <strain evidence="15">Lincoln</strain>
        <tissue evidence="15">Whole body</tissue>
    </source>
</reference>
<dbReference type="Gene3D" id="2.130.10.130">
    <property type="entry name" value="Integrin alpha, N-terminal"/>
    <property type="match status" value="1"/>
</dbReference>
<dbReference type="Pfam" id="PF20805">
    <property type="entry name" value="Integrin_A_Ig_2"/>
    <property type="match status" value="1"/>
</dbReference>
<comment type="caution">
    <text evidence="13">Lacks conserved residue(s) required for the propagation of feature annotation.</text>
</comment>
<sequence length="1032" mass="116393">MYSHINTTRLSTIVNLILLIIITLLSVIQAYNLNIDKAKIFSHPHKYSHHRGSYFGFTVALYNSPNYEDQFVLVGAPRANTTQTLVVEPGTVYKCMLNSNCNEWQLDNTFGETHDAGTIIRDHSWLGASMSVENVENPRVVICAPRWKIKWKYDWYMNGICYYAEINANQSFDHSYIERIMSFTNKREQTAIDSNNNGYYKYGMGLLGFSLSTFRNGEKWNAVLGGPGAYSSYGTTVVLSHSQLGFNHVIPDFDEVSSTYLGYSMTSGKYFNINHIQFAAGAPRNTDMTGRVRVFYYDDYKYIVEAIDTLKGTQKGEYFGAALTSCDVDNDGKDEIIVGAPMWTKNGDEGSVYIFTTKNSKKFKLLLQIKGEVKDARFGTSVACLGDIDRDGYQDIAVGAPYENNYGAVYIFNGNQTGLSSSWSQRIFGNDFSHTMRGFGLSISEPRDIDGNGYLDVAIGAYLSGHAVVIKSQPVVSVDIKIYTKQMKIRNDTVSFPIRICSSFKGVRSPRSFNTSIKLKVDALHERAYIINLKREDRFYIMPSKLSRGVNTCENITILLKERNLNMIDPVEISALLTLDPELETSSVSSDNFYFDYPVINKNISKTEDNITLEFAVDCGDDNICHSNILLNFTTDLDNENHFVIGSKNTVKLFIDIQNYGESAYQTFVHILIPESIGLANNPVNCEPTRSSGIPEIICNMGNPLVNRHNLTLELVMKQARSIDNHVDLYAFVTTQSQNLNLNPTKQNLTIYFDDNVDIAVSGNAYETSYSCFNNENKQKLEIIKFQHVYQVHKFGVTPIMQSHLAISIPTHIIDDKTKKKIEIAKIHRTDISLHEFTDGQNSYCVQEKINNTYQTLNYPKINTNPNNYTLYINCTNPLIICTTISCFLETSSNALTIGNVAITMELQLRNFTDNVMNGTSTIYFESTGVVNITLPTGIIQKPNEKLDYTQVATTFDSSIAFASTYHFPIWIIVVSVILGILLLVLLTFGLIKLGFFNRKKKEELETLKSNEDKKHSIILETTSSREMLDKD</sequence>
<dbReference type="Gene3D" id="2.60.40.1460">
    <property type="entry name" value="Integrin domains. Chain A, domain 2"/>
    <property type="match status" value="1"/>
</dbReference>
<keyword evidence="5" id="KW-0677">Repeat</keyword>
<feature type="repeat" description="FG-GAP" evidence="12">
    <location>
        <begin position="305"/>
        <end position="363"/>
    </location>
</feature>
<feature type="domain" description="Integrin alpha second immunoglobulin-like" evidence="14">
    <location>
        <begin position="619"/>
        <end position="747"/>
    </location>
</feature>
<evidence type="ECO:0000256" key="4">
    <source>
        <dbReference type="ARBA" id="ARBA00022729"/>
    </source>
</evidence>
<evidence type="ECO:0000313" key="15">
    <source>
        <dbReference type="EMBL" id="KAK0182078.1"/>
    </source>
</evidence>
<dbReference type="GO" id="GO:0007157">
    <property type="term" value="P:heterophilic cell-cell adhesion via plasma membrane cell adhesion molecules"/>
    <property type="evidence" value="ECO:0007669"/>
    <property type="project" value="UniProtKB-ARBA"/>
</dbReference>
<feature type="repeat" description="FG-GAP" evidence="12">
    <location>
        <begin position="40"/>
        <end position="104"/>
    </location>
</feature>
<dbReference type="AlphaFoldDB" id="A0AA39L1S5"/>
<evidence type="ECO:0000256" key="1">
    <source>
        <dbReference type="ARBA" id="ARBA00004479"/>
    </source>
</evidence>
<dbReference type="InterPro" id="IPR048285">
    <property type="entry name" value="Integrin_alpha_Ig-like_2"/>
</dbReference>
<keyword evidence="10 13" id="KW-0675">Receptor</keyword>
<evidence type="ECO:0000259" key="14">
    <source>
        <dbReference type="Pfam" id="PF20805"/>
    </source>
</evidence>
<dbReference type="PANTHER" id="PTHR23220:SF83">
    <property type="entry name" value="INTEGRIN ALPHA-PS3-RELATED"/>
    <property type="match status" value="1"/>
</dbReference>
<evidence type="ECO:0000256" key="7">
    <source>
        <dbReference type="ARBA" id="ARBA00022989"/>
    </source>
</evidence>
<reference evidence="15" key="1">
    <citation type="journal article" date="2023" name="bioRxiv">
        <title>Scaffold-level genome assemblies of two parasitoid biocontrol wasps reveal the parthenogenesis mechanism and an associated novel virus.</title>
        <authorList>
            <person name="Inwood S."/>
            <person name="Skelly J."/>
            <person name="Guhlin J."/>
            <person name="Harrop T."/>
            <person name="Goldson S."/>
            <person name="Dearden P."/>
        </authorList>
    </citation>
    <scope>NUCLEOTIDE SEQUENCE</scope>
    <source>
        <strain evidence="15">Lincoln</strain>
        <tissue evidence="15">Whole body</tissue>
    </source>
</reference>
<dbReference type="PROSITE" id="PS51470">
    <property type="entry name" value="FG_GAP"/>
    <property type="match status" value="4"/>
</dbReference>
<dbReference type="SUPFAM" id="SSF69179">
    <property type="entry name" value="Integrin domains"/>
    <property type="match status" value="1"/>
</dbReference>
<dbReference type="GO" id="GO:0009897">
    <property type="term" value="C:external side of plasma membrane"/>
    <property type="evidence" value="ECO:0007669"/>
    <property type="project" value="TreeGrafter"/>
</dbReference>
<dbReference type="SUPFAM" id="SSF69318">
    <property type="entry name" value="Integrin alpha N-terminal domain"/>
    <property type="match status" value="1"/>
</dbReference>
<comment type="subcellular location">
    <subcellularLocation>
        <location evidence="1 13">Membrane</location>
        <topology evidence="1 13">Single-pass type I membrane protein</topology>
    </subcellularLocation>
</comment>
<dbReference type="GO" id="GO:0007160">
    <property type="term" value="P:cell-matrix adhesion"/>
    <property type="evidence" value="ECO:0007669"/>
    <property type="project" value="TreeGrafter"/>
</dbReference>
<evidence type="ECO:0000256" key="12">
    <source>
        <dbReference type="PROSITE-ProRule" id="PRU00803"/>
    </source>
</evidence>
<evidence type="ECO:0000256" key="2">
    <source>
        <dbReference type="ARBA" id="ARBA00008054"/>
    </source>
</evidence>
<feature type="transmembrane region" description="Helical" evidence="13">
    <location>
        <begin position="968"/>
        <end position="992"/>
    </location>
</feature>
<dbReference type="InterPro" id="IPR000413">
    <property type="entry name" value="Integrin_alpha"/>
</dbReference>
<dbReference type="Gene3D" id="2.60.40.1510">
    <property type="entry name" value="ntegrin, alpha v. Chain A, domain 3"/>
    <property type="match status" value="1"/>
</dbReference>
<feature type="repeat" description="FG-GAP" evidence="12">
    <location>
        <begin position="425"/>
        <end position="487"/>
    </location>
</feature>
<dbReference type="GO" id="GO:0007229">
    <property type="term" value="P:integrin-mediated signaling pathway"/>
    <property type="evidence" value="ECO:0007669"/>
    <property type="project" value="UniProtKB-KW"/>
</dbReference>
<comment type="caution">
    <text evidence="15">The sequence shown here is derived from an EMBL/GenBank/DDBJ whole genome shotgun (WGS) entry which is preliminary data.</text>
</comment>
<dbReference type="GO" id="GO:0033627">
    <property type="term" value="P:cell adhesion mediated by integrin"/>
    <property type="evidence" value="ECO:0007669"/>
    <property type="project" value="TreeGrafter"/>
</dbReference>
<keyword evidence="6 13" id="KW-0130">Cell adhesion</keyword>
<dbReference type="InterPro" id="IPR028994">
    <property type="entry name" value="Integrin_alpha_N"/>
</dbReference>
<feature type="transmembrane region" description="Helical" evidence="13">
    <location>
        <begin position="12"/>
        <end position="31"/>
    </location>
</feature>
<gene>
    <name evidence="15" type="ORF">PV327_000248</name>
</gene>
<dbReference type="SMART" id="SM00191">
    <property type="entry name" value="Int_alpha"/>
    <property type="match status" value="5"/>
</dbReference>
<evidence type="ECO:0000256" key="13">
    <source>
        <dbReference type="RuleBase" id="RU003762"/>
    </source>
</evidence>
<organism evidence="15 16">
    <name type="scientific">Microctonus hyperodae</name>
    <name type="common">Parasitoid wasp</name>
    <dbReference type="NCBI Taxonomy" id="165561"/>
    <lineage>
        <taxon>Eukaryota</taxon>
        <taxon>Metazoa</taxon>
        <taxon>Ecdysozoa</taxon>
        <taxon>Arthropoda</taxon>
        <taxon>Hexapoda</taxon>
        <taxon>Insecta</taxon>
        <taxon>Pterygota</taxon>
        <taxon>Neoptera</taxon>
        <taxon>Endopterygota</taxon>
        <taxon>Hymenoptera</taxon>
        <taxon>Apocrita</taxon>
        <taxon>Ichneumonoidea</taxon>
        <taxon>Braconidae</taxon>
        <taxon>Euphorinae</taxon>
        <taxon>Microctonus</taxon>
    </lineage>
</organism>
<evidence type="ECO:0000256" key="8">
    <source>
        <dbReference type="ARBA" id="ARBA00023037"/>
    </source>
</evidence>